<dbReference type="Gene3D" id="3.40.30.10">
    <property type="entry name" value="Glutaredoxin"/>
    <property type="match status" value="1"/>
</dbReference>
<dbReference type="WBParaSite" id="SPAL_0001502933.1">
    <property type="protein sequence ID" value="SPAL_0001502933.1"/>
    <property type="gene ID" value="SPAL_0001502933"/>
</dbReference>
<name>A0A0N5CAW2_STREA</name>
<dbReference type="InterPro" id="IPR036249">
    <property type="entry name" value="Thioredoxin-like_sf"/>
</dbReference>
<dbReference type="Proteomes" id="UP000046392">
    <property type="component" value="Unplaced"/>
</dbReference>
<accession>A0A0N5CAW2</accession>
<dbReference type="AlphaFoldDB" id="A0A0N5CAW2"/>
<dbReference type="SUPFAM" id="SSF52833">
    <property type="entry name" value="Thioredoxin-like"/>
    <property type="match status" value="1"/>
</dbReference>
<evidence type="ECO:0000313" key="2">
    <source>
        <dbReference type="WBParaSite" id="SPAL_0001502933.1"/>
    </source>
</evidence>
<protein>
    <submittedName>
        <fullName evidence="2">AhpC-TSA domain-containing protein</fullName>
    </submittedName>
</protein>
<proteinExistence type="predicted"/>
<evidence type="ECO:0000313" key="1">
    <source>
        <dbReference type="Proteomes" id="UP000046392"/>
    </source>
</evidence>
<reference evidence="2" key="1">
    <citation type="submission" date="2017-02" db="UniProtKB">
        <authorList>
            <consortium name="WormBaseParasite"/>
        </authorList>
    </citation>
    <scope>IDENTIFICATION</scope>
</reference>
<sequence length="70" mass="8376">MYNIIWEHRRLSLMACSSWCSLFSHPADYTQAVELRPEFEKRDVKMIALSIDDEESHKKWFHDIIAYGKT</sequence>
<keyword evidence="1" id="KW-1185">Reference proteome</keyword>
<dbReference type="STRING" id="174720.A0A0N5CAW2"/>
<organism evidence="1 2">
    <name type="scientific">Strongyloides papillosus</name>
    <name type="common">Intestinal threadworm</name>
    <dbReference type="NCBI Taxonomy" id="174720"/>
    <lineage>
        <taxon>Eukaryota</taxon>
        <taxon>Metazoa</taxon>
        <taxon>Ecdysozoa</taxon>
        <taxon>Nematoda</taxon>
        <taxon>Chromadorea</taxon>
        <taxon>Rhabditida</taxon>
        <taxon>Tylenchina</taxon>
        <taxon>Panagrolaimomorpha</taxon>
        <taxon>Strongyloidoidea</taxon>
        <taxon>Strongyloididae</taxon>
        <taxon>Strongyloides</taxon>
    </lineage>
</organism>